<dbReference type="AlphaFoldDB" id="S0EZG5"/>
<dbReference type="PANTHER" id="PTHR11527">
    <property type="entry name" value="HEAT-SHOCK PROTEIN 20 FAMILY MEMBER"/>
    <property type="match status" value="1"/>
</dbReference>
<dbReference type="InterPro" id="IPR007052">
    <property type="entry name" value="CS_dom"/>
</dbReference>
<feature type="domain" description="CS" evidence="4">
    <location>
        <begin position="58"/>
        <end position="166"/>
    </location>
</feature>
<evidence type="ECO:0000256" key="1">
    <source>
        <dbReference type="PROSITE-ProRule" id="PRU00285"/>
    </source>
</evidence>
<dbReference type="InterPro" id="IPR031107">
    <property type="entry name" value="Small_HSP"/>
</dbReference>
<dbReference type="RefSeq" id="WP_016483766.1">
    <property type="nucleotide sequence ID" value="NC_021487.1"/>
</dbReference>
<name>S0EZG5_CHTCT</name>
<evidence type="ECO:0000259" key="4">
    <source>
        <dbReference type="PROSITE" id="PS51203"/>
    </source>
</evidence>
<dbReference type="KEGG" id="ccz:CCALI_02455"/>
<dbReference type="eggNOG" id="COG0071">
    <property type="taxonomic scope" value="Bacteria"/>
</dbReference>
<dbReference type="CDD" id="cd06464">
    <property type="entry name" value="ACD_sHsps-like"/>
    <property type="match status" value="1"/>
</dbReference>
<proteinExistence type="inferred from homology"/>
<accession>S0EZG5</accession>
<dbReference type="Gene3D" id="2.60.40.790">
    <property type="match status" value="1"/>
</dbReference>
<evidence type="ECO:0000259" key="3">
    <source>
        <dbReference type="PROSITE" id="PS01031"/>
    </source>
</evidence>
<dbReference type="Proteomes" id="UP000014227">
    <property type="component" value="Chromosome I"/>
</dbReference>
<dbReference type="SUPFAM" id="SSF49764">
    <property type="entry name" value="HSP20-like chaperones"/>
    <property type="match status" value="1"/>
</dbReference>
<evidence type="ECO:0000313" key="5">
    <source>
        <dbReference type="EMBL" id="CCW36254.1"/>
    </source>
</evidence>
<dbReference type="InterPro" id="IPR008978">
    <property type="entry name" value="HSP20-like_chaperone"/>
</dbReference>
<dbReference type="InParanoid" id="S0EZG5"/>
<dbReference type="InterPro" id="IPR002068">
    <property type="entry name" value="A-crystallin/Hsp20_dom"/>
</dbReference>
<evidence type="ECO:0000256" key="2">
    <source>
        <dbReference type="RuleBase" id="RU003616"/>
    </source>
</evidence>
<gene>
    <name evidence="5" type="ORF">CCALI_02455</name>
</gene>
<dbReference type="PROSITE" id="PS01031">
    <property type="entry name" value="SHSP"/>
    <property type="match status" value="1"/>
</dbReference>
<comment type="similarity">
    <text evidence="1 2">Belongs to the small heat shock protein (HSP20) family.</text>
</comment>
<evidence type="ECO:0000313" key="6">
    <source>
        <dbReference type="Proteomes" id="UP000014227"/>
    </source>
</evidence>
<protein>
    <submittedName>
        <fullName evidence="5">Heat shock protein Hsp20</fullName>
    </submittedName>
</protein>
<keyword evidence="6" id="KW-1185">Reference proteome</keyword>
<organism evidence="5 6">
    <name type="scientific">Chthonomonas calidirosea (strain DSM 23976 / ICMP 18418 / T49)</name>
    <dbReference type="NCBI Taxonomy" id="1303518"/>
    <lineage>
        <taxon>Bacteria</taxon>
        <taxon>Bacillati</taxon>
        <taxon>Armatimonadota</taxon>
        <taxon>Chthonomonadia</taxon>
        <taxon>Chthonomonadales</taxon>
        <taxon>Chthonomonadaceae</taxon>
        <taxon>Chthonomonas</taxon>
    </lineage>
</organism>
<dbReference type="STRING" id="454171.CP488_01634"/>
<dbReference type="PATRIC" id="fig|1303518.3.peg.2552"/>
<reference evidence="6" key="1">
    <citation type="submission" date="2013-03" db="EMBL/GenBank/DDBJ databases">
        <title>Genome sequence of Chthonomonas calidirosea, the first sequenced genome from the Armatimonadetes phylum (formally candidate division OP10).</title>
        <authorList>
            <person name="Lee K.C.Y."/>
            <person name="Morgan X.C."/>
            <person name="Dunfield P.F."/>
            <person name="Tamas I."/>
            <person name="Houghton K.M."/>
            <person name="Vyssotski M."/>
            <person name="Ryan J.L.J."/>
            <person name="Lagutin K."/>
            <person name="McDonald I.R."/>
            <person name="Stott M.B."/>
        </authorList>
    </citation>
    <scope>NUCLEOTIDE SEQUENCE [LARGE SCALE GENOMIC DNA]</scope>
    <source>
        <strain evidence="6">DSM 23976 / ICMP 18418 / T49</strain>
    </source>
</reference>
<dbReference type="EMBL" id="HF951689">
    <property type="protein sequence ID" value="CCW36254.1"/>
    <property type="molecule type" value="Genomic_DNA"/>
</dbReference>
<dbReference type="FunCoup" id="S0EZG5">
    <property type="interactions" value="11"/>
</dbReference>
<keyword evidence="5" id="KW-0346">Stress response</keyword>
<dbReference type="Pfam" id="PF00011">
    <property type="entry name" value="HSP20"/>
    <property type="match status" value="1"/>
</dbReference>
<sequence length="171" mass="19372">MARNNGNALTVRSNENVVRWNPWAEFDRMHRYMDDLFASLMGYTPLSRMLGSTAFVGDPELSPDVFETDEEIVFVVPLPGINPEDLHIEATTDTISIRGERKPFYQAENAVQHRQSLWTARGTGTFQISYTLPVEINPNKVEANYRNGVLEVHLPKAEAVKPKTVKINVNK</sequence>
<dbReference type="HOGENOM" id="CLU_046737_12_4_0"/>
<dbReference type="PROSITE" id="PS51203">
    <property type="entry name" value="CS"/>
    <property type="match status" value="1"/>
</dbReference>
<feature type="domain" description="SHSP" evidence="3">
    <location>
        <begin position="52"/>
        <end position="170"/>
    </location>
</feature>